<dbReference type="SMART" id="SM00388">
    <property type="entry name" value="HisKA"/>
    <property type="match status" value="1"/>
</dbReference>
<dbReference type="PANTHER" id="PTHR43547:SF2">
    <property type="entry name" value="HYBRID SIGNAL TRANSDUCTION HISTIDINE KINASE C"/>
    <property type="match status" value="1"/>
</dbReference>
<name>A0ABS1JHS7_9BURK</name>
<dbReference type="Gene3D" id="3.30.450.40">
    <property type="match status" value="1"/>
</dbReference>
<dbReference type="SUPFAM" id="SSF52172">
    <property type="entry name" value="CheY-like"/>
    <property type="match status" value="1"/>
</dbReference>
<organism evidence="10 11">
    <name type="scientific">Ramlibacter alkalitolerans</name>
    <dbReference type="NCBI Taxonomy" id="2039631"/>
    <lineage>
        <taxon>Bacteria</taxon>
        <taxon>Pseudomonadati</taxon>
        <taxon>Pseudomonadota</taxon>
        <taxon>Betaproteobacteria</taxon>
        <taxon>Burkholderiales</taxon>
        <taxon>Comamonadaceae</taxon>
        <taxon>Ramlibacter</taxon>
    </lineage>
</organism>
<comment type="caution">
    <text evidence="10">The sequence shown here is derived from an EMBL/GenBank/DDBJ whole genome shotgun (WGS) entry which is preliminary data.</text>
</comment>
<sequence>MFDSLSRFLGRDRRRLEKRLQLALRSGHMAAWERELATSRRWWSAEMFSLHGMAPQGEPPRDYDALVHPDDRAPLKAQVDEAVRACKDIALQYRIVWPDGSVHWIEGHGTIVCDEQGRPDLMTGVCVNIDARKAEESDLQFLAQASAELAGLTDYPATMQRIAQLAVPHFADWCAVDMLEGGTRLKRVAVAHVDEGKVRLAHELHERYPPDPADPGGTWSVVRSGRPELVPVITREMLEATISDAGYLEAVCSLGLHSYMGVPLLSRGAVLGVMSFITSDSRRVFTQRELMHATELAARAAVAIHNAELLDTLRRSDAAKDVFLATLAHELRNPLAPIVNSLELLARAQDPQRLLPQALDIMRRQTTHLTRLVDDLLDLARINSGKIELRREPLDLRDALRAAVESCQPLIDRRRHSLALELPGEPARVRGDAVRLTQVFANLLNNAAKYTPEKGRIEVRMEIAQGTIVVTVSDSGVGIPPELLPKMFELFTQAPRAAAVEQQGLGIGLFLVKGLVQMHEGSIGAQSEGAGQGSRFTVSLPQAQDVAAAAAPGVDPAQARSAKRVLVVDDNADAAETLSQLLELMDHEPRTAHDGQGALARFEEFRPEVVLLDIGLPDMDGYEVARQIRSRADHTVRLVALTGWGQKEDKARAAAAGFDDHWTKPIDPAKLGEI</sequence>
<evidence type="ECO:0000256" key="2">
    <source>
        <dbReference type="ARBA" id="ARBA00012438"/>
    </source>
</evidence>
<dbReference type="Pfam" id="PF02518">
    <property type="entry name" value="HATPase_c"/>
    <property type="match status" value="1"/>
</dbReference>
<dbReference type="SMART" id="SM00387">
    <property type="entry name" value="HATPase_c"/>
    <property type="match status" value="1"/>
</dbReference>
<dbReference type="Gene3D" id="1.10.287.130">
    <property type="match status" value="1"/>
</dbReference>
<gene>
    <name evidence="10" type="ORF">JI746_01515</name>
</gene>
<evidence type="ECO:0000313" key="11">
    <source>
        <dbReference type="Proteomes" id="UP000622707"/>
    </source>
</evidence>
<dbReference type="Gene3D" id="2.10.70.100">
    <property type="match status" value="1"/>
</dbReference>
<comment type="catalytic activity">
    <reaction evidence="1">
        <text>ATP + protein L-histidine = ADP + protein N-phospho-L-histidine.</text>
        <dbReference type="EC" id="2.7.13.3"/>
    </reaction>
</comment>
<dbReference type="SMART" id="SM00065">
    <property type="entry name" value="GAF"/>
    <property type="match status" value="1"/>
</dbReference>
<dbReference type="Pfam" id="PF01590">
    <property type="entry name" value="GAF"/>
    <property type="match status" value="1"/>
</dbReference>
<dbReference type="SUPFAM" id="SSF55781">
    <property type="entry name" value="GAF domain-like"/>
    <property type="match status" value="1"/>
</dbReference>
<dbReference type="RefSeq" id="WP_201687006.1">
    <property type="nucleotide sequence ID" value="NZ_JAEQND010000001.1"/>
</dbReference>
<dbReference type="PROSITE" id="PS50109">
    <property type="entry name" value="HIS_KIN"/>
    <property type="match status" value="1"/>
</dbReference>
<keyword evidence="4" id="KW-0808">Transferase</keyword>
<dbReference type="SUPFAM" id="SSF47384">
    <property type="entry name" value="Homodimeric domain of signal transducing histidine kinase"/>
    <property type="match status" value="1"/>
</dbReference>
<dbReference type="PRINTS" id="PR00344">
    <property type="entry name" value="BCTRLSENSOR"/>
</dbReference>
<dbReference type="SUPFAM" id="SSF55785">
    <property type="entry name" value="PYP-like sensor domain (PAS domain)"/>
    <property type="match status" value="1"/>
</dbReference>
<dbReference type="CDD" id="cd17580">
    <property type="entry name" value="REC_2_DhkD-like"/>
    <property type="match status" value="1"/>
</dbReference>
<dbReference type="InterPro" id="IPR005467">
    <property type="entry name" value="His_kinase_dom"/>
</dbReference>
<keyword evidence="5" id="KW-0418">Kinase</keyword>
<evidence type="ECO:0000259" key="7">
    <source>
        <dbReference type="PROSITE" id="PS50109"/>
    </source>
</evidence>
<dbReference type="InterPro" id="IPR003594">
    <property type="entry name" value="HATPase_dom"/>
</dbReference>
<dbReference type="EMBL" id="JAEQND010000001">
    <property type="protein sequence ID" value="MBL0423768.1"/>
    <property type="molecule type" value="Genomic_DNA"/>
</dbReference>
<keyword evidence="3 6" id="KW-0597">Phosphoprotein</keyword>
<feature type="domain" description="PAC" evidence="9">
    <location>
        <begin position="89"/>
        <end position="141"/>
    </location>
</feature>
<dbReference type="InterPro" id="IPR035965">
    <property type="entry name" value="PAS-like_dom_sf"/>
</dbReference>
<dbReference type="InterPro" id="IPR013655">
    <property type="entry name" value="PAS_fold_3"/>
</dbReference>
<dbReference type="InterPro" id="IPR000700">
    <property type="entry name" value="PAS-assoc_C"/>
</dbReference>
<dbReference type="Gene3D" id="3.30.450.20">
    <property type="entry name" value="PAS domain"/>
    <property type="match status" value="1"/>
</dbReference>
<dbReference type="InterPro" id="IPR001789">
    <property type="entry name" value="Sig_transdc_resp-reg_receiver"/>
</dbReference>
<dbReference type="SUPFAM" id="SSF55874">
    <property type="entry name" value="ATPase domain of HSP90 chaperone/DNA topoisomerase II/histidine kinase"/>
    <property type="match status" value="1"/>
</dbReference>
<feature type="modified residue" description="4-aspartylphosphate" evidence="6">
    <location>
        <position position="613"/>
    </location>
</feature>
<dbReference type="CDD" id="cd00075">
    <property type="entry name" value="HATPase"/>
    <property type="match status" value="1"/>
</dbReference>
<dbReference type="Pfam" id="PF00512">
    <property type="entry name" value="HisKA"/>
    <property type="match status" value="1"/>
</dbReference>
<evidence type="ECO:0000256" key="6">
    <source>
        <dbReference type="PROSITE-ProRule" id="PRU00169"/>
    </source>
</evidence>
<dbReference type="InterPro" id="IPR004358">
    <property type="entry name" value="Sig_transdc_His_kin-like_C"/>
</dbReference>
<dbReference type="InterPro" id="IPR011006">
    <property type="entry name" value="CheY-like_superfamily"/>
</dbReference>
<keyword evidence="11" id="KW-1185">Reference proteome</keyword>
<feature type="domain" description="Response regulatory" evidence="8">
    <location>
        <begin position="564"/>
        <end position="674"/>
    </location>
</feature>
<dbReference type="Pfam" id="PF00072">
    <property type="entry name" value="Response_reg"/>
    <property type="match status" value="1"/>
</dbReference>
<accession>A0ABS1JHS7</accession>
<evidence type="ECO:0000256" key="1">
    <source>
        <dbReference type="ARBA" id="ARBA00000085"/>
    </source>
</evidence>
<evidence type="ECO:0000256" key="5">
    <source>
        <dbReference type="ARBA" id="ARBA00022777"/>
    </source>
</evidence>
<evidence type="ECO:0000256" key="3">
    <source>
        <dbReference type="ARBA" id="ARBA00022553"/>
    </source>
</evidence>
<dbReference type="Proteomes" id="UP000622707">
    <property type="component" value="Unassembled WGS sequence"/>
</dbReference>
<dbReference type="CDD" id="cd00130">
    <property type="entry name" value="PAS"/>
    <property type="match status" value="1"/>
</dbReference>
<dbReference type="CDD" id="cd00082">
    <property type="entry name" value="HisKA"/>
    <property type="match status" value="1"/>
</dbReference>
<dbReference type="EC" id="2.7.13.3" evidence="2"/>
<evidence type="ECO:0000259" key="8">
    <source>
        <dbReference type="PROSITE" id="PS50110"/>
    </source>
</evidence>
<dbReference type="InterPro" id="IPR029016">
    <property type="entry name" value="GAF-like_dom_sf"/>
</dbReference>
<proteinExistence type="predicted"/>
<dbReference type="InterPro" id="IPR003018">
    <property type="entry name" value="GAF"/>
</dbReference>
<dbReference type="InterPro" id="IPR036890">
    <property type="entry name" value="HATPase_C_sf"/>
</dbReference>
<feature type="domain" description="Histidine kinase" evidence="7">
    <location>
        <begin position="326"/>
        <end position="544"/>
    </location>
</feature>
<dbReference type="Gene3D" id="3.30.565.10">
    <property type="entry name" value="Histidine kinase-like ATPase, C-terminal domain"/>
    <property type="match status" value="1"/>
</dbReference>
<dbReference type="PROSITE" id="PS50110">
    <property type="entry name" value="RESPONSE_REGULATORY"/>
    <property type="match status" value="1"/>
</dbReference>
<dbReference type="SMART" id="SM00448">
    <property type="entry name" value="REC"/>
    <property type="match status" value="1"/>
</dbReference>
<dbReference type="InterPro" id="IPR036097">
    <property type="entry name" value="HisK_dim/P_sf"/>
</dbReference>
<protein>
    <recommendedName>
        <fullName evidence="2">histidine kinase</fullName>
        <ecNumber evidence="2">2.7.13.3</ecNumber>
    </recommendedName>
</protein>
<dbReference type="PROSITE" id="PS50113">
    <property type="entry name" value="PAC"/>
    <property type="match status" value="1"/>
</dbReference>
<dbReference type="InterPro" id="IPR000014">
    <property type="entry name" value="PAS"/>
</dbReference>
<dbReference type="InterPro" id="IPR003661">
    <property type="entry name" value="HisK_dim/P_dom"/>
</dbReference>
<dbReference type="PANTHER" id="PTHR43547">
    <property type="entry name" value="TWO-COMPONENT HISTIDINE KINASE"/>
    <property type="match status" value="1"/>
</dbReference>
<evidence type="ECO:0000256" key="4">
    <source>
        <dbReference type="ARBA" id="ARBA00022679"/>
    </source>
</evidence>
<reference evidence="10 11" key="1">
    <citation type="journal article" date="2017" name="Int. J. Syst. Evol. Microbiol.">
        <title>Ramlibacter alkalitolerans sp. nov., alkali-tolerant bacterium isolated from soil of ginseng.</title>
        <authorList>
            <person name="Lee D.H."/>
            <person name="Cha C.J."/>
        </authorList>
    </citation>
    <scope>NUCLEOTIDE SEQUENCE [LARGE SCALE GENOMIC DNA]</scope>
    <source>
        <strain evidence="10 11">KACC 19305</strain>
    </source>
</reference>
<evidence type="ECO:0000259" key="9">
    <source>
        <dbReference type="PROSITE" id="PS50113"/>
    </source>
</evidence>
<evidence type="ECO:0000313" key="10">
    <source>
        <dbReference type="EMBL" id="MBL0423768.1"/>
    </source>
</evidence>
<dbReference type="Pfam" id="PF08447">
    <property type="entry name" value="PAS_3"/>
    <property type="match status" value="1"/>
</dbReference>
<dbReference type="Gene3D" id="3.40.50.2300">
    <property type="match status" value="1"/>
</dbReference>